<organism evidence="13 14">
    <name type="scientific">Tritrichomonas musculus</name>
    <dbReference type="NCBI Taxonomy" id="1915356"/>
    <lineage>
        <taxon>Eukaryota</taxon>
        <taxon>Metamonada</taxon>
        <taxon>Parabasalia</taxon>
        <taxon>Tritrichomonadida</taxon>
        <taxon>Tritrichomonadidae</taxon>
        <taxon>Tritrichomonas</taxon>
    </lineage>
</organism>
<keyword evidence="6" id="KW-0547">Nucleotide-binding</keyword>
<dbReference type="InterPro" id="IPR017871">
    <property type="entry name" value="ABC_transporter-like_CS"/>
</dbReference>
<dbReference type="InterPro" id="IPR003439">
    <property type="entry name" value="ABC_transporter-like_ATP-bd"/>
</dbReference>
<keyword evidence="14" id="KW-1185">Reference proteome</keyword>
<dbReference type="Proteomes" id="UP001470230">
    <property type="component" value="Unassembled WGS sequence"/>
</dbReference>
<feature type="transmembrane region" description="Helical" evidence="11">
    <location>
        <begin position="295"/>
        <end position="319"/>
    </location>
</feature>
<evidence type="ECO:0000256" key="11">
    <source>
        <dbReference type="SAM" id="Phobius"/>
    </source>
</evidence>
<feature type="region of interest" description="Disordered" evidence="10">
    <location>
        <begin position="1"/>
        <end position="21"/>
    </location>
</feature>
<keyword evidence="9 11" id="KW-0472">Membrane</keyword>
<keyword evidence="3" id="KW-0813">Transport</keyword>
<feature type="transmembrane region" description="Helical" evidence="11">
    <location>
        <begin position="410"/>
        <end position="431"/>
    </location>
</feature>
<evidence type="ECO:0000256" key="2">
    <source>
        <dbReference type="ARBA" id="ARBA00008869"/>
    </source>
</evidence>
<dbReference type="InterPro" id="IPR013525">
    <property type="entry name" value="ABC2_TM"/>
</dbReference>
<evidence type="ECO:0000256" key="5">
    <source>
        <dbReference type="ARBA" id="ARBA00022737"/>
    </source>
</evidence>
<dbReference type="EMBL" id="JAPFFF010000014">
    <property type="protein sequence ID" value="KAK8871149.1"/>
    <property type="molecule type" value="Genomic_DNA"/>
</dbReference>
<evidence type="ECO:0000256" key="10">
    <source>
        <dbReference type="SAM" id="MobiDB-lite"/>
    </source>
</evidence>
<keyword evidence="5" id="KW-0677">Repeat</keyword>
<evidence type="ECO:0000256" key="8">
    <source>
        <dbReference type="ARBA" id="ARBA00022989"/>
    </source>
</evidence>
<dbReference type="Pfam" id="PF00005">
    <property type="entry name" value="ABC_tran"/>
    <property type="match status" value="1"/>
</dbReference>
<dbReference type="CDD" id="cd03263">
    <property type="entry name" value="ABC_subfamily_A"/>
    <property type="match status" value="1"/>
</dbReference>
<dbReference type="InterPro" id="IPR027417">
    <property type="entry name" value="P-loop_NTPase"/>
</dbReference>
<feature type="transmembrane region" description="Helical" evidence="11">
    <location>
        <begin position="79"/>
        <end position="96"/>
    </location>
</feature>
<dbReference type="InterPro" id="IPR003593">
    <property type="entry name" value="AAA+_ATPase"/>
</dbReference>
<keyword evidence="7" id="KW-0067">ATP-binding</keyword>
<reference evidence="13 14" key="1">
    <citation type="submission" date="2024-04" db="EMBL/GenBank/DDBJ databases">
        <title>Tritrichomonas musculus Genome.</title>
        <authorList>
            <person name="Alves-Ferreira E."/>
            <person name="Grigg M."/>
            <person name="Lorenzi H."/>
            <person name="Galac M."/>
        </authorList>
    </citation>
    <scope>NUCLEOTIDE SEQUENCE [LARGE SCALE GENOMIC DNA]</scope>
    <source>
        <strain evidence="13 14">EAF2021</strain>
    </source>
</reference>
<comment type="caution">
    <text evidence="13">The sequence shown here is derived from an EMBL/GenBank/DDBJ whole genome shotgun (WGS) entry which is preliminary data.</text>
</comment>
<evidence type="ECO:0000256" key="7">
    <source>
        <dbReference type="ARBA" id="ARBA00022840"/>
    </source>
</evidence>
<dbReference type="Gene3D" id="3.40.50.300">
    <property type="entry name" value="P-loop containing nucleotide triphosphate hydrolases"/>
    <property type="match status" value="1"/>
</dbReference>
<sequence length="797" mass="90894">MSNERLSATNIEPPGGKWSSRRPSTKVILAALFKKQFLIKFRKASDLIEFTGSCIIYLLLVPCYLFTRLDHPAEIYPQLNYTSIIPMDLFIFLGATSRPTMVFAPDCNRTRVLFGTLINLTNLFLPSNITIVDTYVETSDEIRETIYTSEGNGLGINWVNARYPNATYSPEIELYRQSIFGAPDKDVFEIIRRAIAIQNGDLDMFLFNLSDQSFASTKHDEYFPIAFLVVLFSVLPGILVLMPDFQTVLDEKDTKVASLSFLMGCPEAAYWFVSFITPTILGLIPYLLMSICYSYFFIMVGTSVTLIWFISFAFVISHVWFQLFLSTFMKNASQGRSTIIVFLVFAVFFCYLHYFYTLDPKNHNQYVKHAFSILPLSAYQLTLMAMYNQTNFGFPGEQWSDITLETSYPIYYGLFWLFGDALIYFLLFLLFNLTNPREFGMPLIRWRDIFSPSAWKRVFQRTRTTIDNLEQRDEGIFLSVRDLSKTYNGSRKFQALSDVNFDIKCGEVIVIIGPNGAGKSTLLNCIAGAIDPTTGTLSIYEGQQINRFSELQKYMGACFQENVLIGQLTVRENFHLFGSFRGISKQQIEESISFFSETLQLDEMLDQRAENLSGGQKRKLCIALSLLGNPPLVIMDEPTAAVDVQARQLIWKTLSSLRDTTCVITSHALEEAEACSSRLFIMSYGHLKFTGSSTELRNQFKCGYLLRVDTGNNENYDIHQILELAQSFVPETKISDERSDTICMPVDDIIPEFLEEMEKRKKDLGISSYSFSVEQIEDVILKLIIEEEAAQQGNNIH</sequence>
<feature type="transmembrane region" description="Helical" evidence="11">
    <location>
        <begin position="339"/>
        <end position="358"/>
    </location>
</feature>
<evidence type="ECO:0000256" key="4">
    <source>
        <dbReference type="ARBA" id="ARBA00022692"/>
    </source>
</evidence>
<comment type="similarity">
    <text evidence="2">Belongs to the ABC transporter superfamily. ABCA family.</text>
</comment>
<evidence type="ECO:0000256" key="3">
    <source>
        <dbReference type="ARBA" id="ARBA00022448"/>
    </source>
</evidence>
<dbReference type="PANTHER" id="PTHR19229">
    <property type="entry name" value="ATP-BINDING CASSETTE TRANSPORTER SUBFAMILY A ABCA"/>
    <property type="match status" value="1"/>
</dbReference>
<gene>
    <name evidence="13" type="ORF">M9Y10_009062</name>
</gene>
<dbReference type="PANTHER" id="PTHR19229:SF36">
    <property type="entry name" value="ATP-BINDING CASSETTE SUB-FAMILY A MEMBER 2"/>
    <property type="match status" value="1"/>
</dbReference>
<name>A0ABR2J016_9EUKA</name>
<keyword evidence="4 11" id="KW-0812">Transmembrane</keyword>
<evidence type="ECO:0000256" key="6">
    <source>
        <dbReference type="ARBA" id="ARBA00022741"/>
    </source>
</evidence>
<evidence type="ECO:0000313" key="13">
    <source>
        <dbReference type="EMBL" id="KAK8871149.1"/>
    </source>
</evidence>
<dbReference type="InterPro" id="IPR026082">
    <property type="entry name" value="ABCA"/>
</dbReference>
<evidence type="ECO:0000259" key="12">
    <source>
        <dbReference type="PROSITE" id="PS50893"/>
    </source>
</evidence>
<accession>A0ABR2J016</accession>
<feature type="domain" description="ABC transporter" evidence="12">
    <location>
        <begin position="478"/>
        <end position="709"/>
    </location>
</feature>
<evidence type="ECO:0000313" key="14">
    <source>
        <dbReference type="Proteomes" id="UP001470230"/>
    </source>
</evidence>
<feature type="transmembrane region" description="Helical" evidence="11">
    <location>
        <begin position="222"/>
        <end position="242"/>
    </location>
</feature>
<evidence type="ECO:0000256" key="9">
    <source>
        <dbReference type="ARBA" id="ARBA00023136"/>
    </source>
</evidence>
<evidence type="ECO:0000256" key="1">
    <source>
        <dbReference type="ARBA" id="ARBA00004141"/>
    </source>
</evidence>
<dbReference type="SMART" id="SM00382">
    <property type="entry name" value="AAA"/>
    <property type="match status" value="1"/>
</dbReference>
<feature type="compositionally biased region" description="Polar residues" evidence="10">
    <location>
        <begin position="1"/>
        <end position="10"/>
    </location>
</feature>
<feature type="transmembrane region" description="Helical" evidence="11">
    <location>
        <begin position="268"/>
        <end position="288"/>
    </location>
</feature>
<keyword evidence="8 11" id="KW-1133">Transmembrane helix</keyword>
<protein>
    <recommendedName>
        <fullName evidence="12">ABC transporter domain-containing protein</fullName>
    </recommendedName>
</protein>
<proteinExistence type="inferred from homology"/>
<feature type="transmembrane region" description="Helical" evidence="11">
    <location>
        <begin position="47"/>
        <end position="67"/>
    </location>
</feature>
<dbReference type="PROSITE" id="PS00211">
    <property type="entry name" value="ABC_TRANSPORTER_1"/>
    <property type="match status" value="1"/>
</dbReference>
<dbReference type="Pfam" id="PF12698">
    <property type="entry name" value="ABC2_membrane_3"/>
    <property type="match status" value="1"/>
</dbReference>
<dbReference type="SUPFAM" id="SSF52540">
    <property type="entry name" value="P-loop containing nucleoside triphosphate hydrolases"/>
    <property type="match status" value="1"/>
</dbReference>
<dbReference type="PROSITE" id="PS50893">
    <property type="entry name" value="ABC_TRANSPORTER_2"/>
    <property type="match status" value="1"/>
</dbReference>
<comment type="subcellular location">
    <subcellularLocation>
        <location evidence="1">Membrane</location>
        <topology evidence="1">Multi-pass membrane protein</topology>
    </subcellularLocation>
</comment>